<protein>
    <submittedName>
        <fullName evidence="1">Transposase</fullName>
    </submittedName>
</protein>
<gene>
    <name evidence="1" type="ORF">BEUL_1954</name>
</gene>
<comment type="caution">
    <text evidence="1">The sequence shown here is derived from an EMBL/GenBank/DDBJ whole genome shotgun (WGS) entry which is preliminary data.</text>
</comment>
<dbReference type="EMBL" id="MWWZ01000011">
    <property type="protein sequence ID" value="OZG65656.1"/>
    <property type="molecule type" value="Genomic_DNA"/>
</dbReference>
<dbReference type="AlphaFoldDB" id="A0A261G3R5"/>
<reference evidence="1 2" key="1">
    <citation type="journal article" date="2017" name="BMC Genomics">
        <title>Comparative genomic and phylogenomic analyses of the Bifidobacteriaceae family.</title>
        <authorList>
            <person name="Lugli G.A."/>
            <person name="Milani C."/>
            <person name="Turroni F."/>
            <person name="Duranti S."/>
            <person name="Mancabelli L."/>
            <person name="Mangifesta M."/>
            <person name="Ferrario C."/>
            <person name="Modesto M."/>
            <person name="Mattarelli P."/>
            <person name="Jiri K."/>
            <person name="van Sinderen D."/>
            <person name="Ventura M."/>
        </authorList>
    </citation>
    <scope>NUCLEOTIDE SEQUENCE [LARGE SCALE GENOMIC DNA]</scope>
    <source>
        <strain evidence="1 2">DSM 100216</strain>
    </source>
</reference>
<organism evidence="1 2">
    <name type="scientific">Bifidobacterium eulemuris</name>
    <dbReference type="NCBI Taxonomy" id="1765219"/>
    <lineage>
        <taxon>Bacteria</taxon>
        <taxon>Bacillati</taxon>
        <taxon>Actinomycetota</taxon>
        <taxon>Actinomycetes</taxon>
        <taxon>Bifidobacteriales</taxon>
        <taxon>Bifidobacteriaceae</taxon>
        <taxon>Bifidobacterium</taxon>
    </lineage>
</organism>
<accession>A0A261G3R5</accession>
<name>A0A261G3R5_9BIFI</name>
<proteinExistence type="predicted"/>
<dbReference type="Proteomes" id="UP000216057">
    <property type="component" value="Unassembled WGS sequence"/>
</dbReference>
<evidence type="ECO:0000313" key="2">
    <source>
        <dbReference type="Proteomes" id="UP000216057"/>
    </source>
</evidence>
<sequence length="77" mass="8739">MRRCYEWVVYMKGRDSDPESFVTPECWRTKRKEEDGPALGAETAVQLPTAGVDAYEGGFGLRKGWSGRSWHDTNTPN</sequence>
<evidence type="ECO:0000313" key="1">
    <source>
        <dbReference type="EMBL" id="OZG65656.1"/>
    </source>
</evidence>